<keyword evidence="3" id="KW-1185">Reference proteome</keyword>
<evidence type="ECO:0000313" key="3">
    <source>
        <dbReference type="Proteomes" id="UP000698800"/>
    </source>
</evidence>
<sequence length="184" mass="20386">MAPSVHFRNLLLTLLLGFLFFATHVKSYPDPRVADVEKRNDDRTALPVPEPGLAIRDAEDKKSLTKRVDQAAIWRSLKPDTLASTGHTKVWNLPVDDVRHYGSTFCYGCVVVVVASGQRLVIAHLAEVTGSKMNFENNEAFLDNIELPLEHTLYANKATLDPAPRVMVFGPSPSENGDFSNRGK</sequence>
<keyword evidence="1" id="KW-0732">Signal</keyword>
<accession>A0A9P8I6H6</accession>
<organism evidence="2 3">
    <name type="scientific">Glutinoglossum americanum</name>
    <dbReference type="NCBI Taxonomy" id="1670608"/>
    <lineage>
        <taxon>Eukaryota</taxon>
        <taxon>Fungi</taxon>
        <taxon>Dikarya</taxon>
        <taxon>Ascomycota</taxon>
        <taxon>Pezizomycotina</taxon>
        <taxon>Geoglossomycetes</taxon>
        <taxon>Geoglossales</taxon>
        <taxon>Geoglossaceae</taxon>
        <taxon>Glutinoglossum</taxon>
    </lineage>
</organism>
<feature type="chain" id="PRO_5040351041" evidence="1">
    <location>
        <begin position="28"/>
        <end position="184"/>
    </location>
</feature>
<comment type="caution">
    <text evidence="2">The sequence shown here is derived from an EMBL/GenBank/DDBJ whole genome shotgun (WGS) entry which is preliminary data.</text>
</comment>
<dbReference type="OrthoDB" id="5359568at2759"/>
<evidence type="ECO:0000256" key="1">
    <source>
        <dbReference type="SAM" id="SignalP"/>
    </source>
</evidence>
<proteinExistence type="predicted"/>
<name>A0A9P8I6H6_9PEZI</name>
<reference evidence="2" key="1">
    <citation type="submission" date="2021-03" db="EMBL/GenBank/DDBJ databases">
        <title>Comparative genomics and phylogenomic investigation of the class Geoglossomycetes provide insights into ecological specialization and systematics.</title>
        <authorList>
            <person name="Melie T."/>
            <person name="Pirro S."/>
            <person name="Miller A.N."/>
            <person name="Quandt A."/>
        </authorList>
    </citation>
    <scope>NUCLEOTIDE SEQUENCE</scope>
    <source>
        <strain evidence="2">GBOQ0MN5Z8</strain>
    </source>
</reference>
<dbReference type="Proteomes" id="UP000698800">
    <property type="component" value="Unassembled WGS sequence"/>
</dbReference>
<dbReference type="EMBL" id="JAGHQL010000070">
    <property type="protein sequence ID" value="KAH0541716.1"/>
    <property type="molecule type" value="Genomic_DNA"/>
</dbReference>
<evidence type="ECO:0000313" key="2">
    <source>
        <dbReference type="EMBL" id="KAH0541716.1"/>
    </source>
</evidence>
<dbReference type="AlphaFoldDB" id="A0A9P8I6H6"/>
<gene>
    <name evidence="2" type="ORF">FGG08_003808</name>
</gene>
<protein>
    <submittedName>
        <fullName evidence="2">Uncharacterized protein</fullName>
    </submittedName>
</protein>
<feature type="signal peptide" evidence="1">
    <location>
        <begin position="1"/>
        <end position="27"/>
    </location>
</feature>